<accession>A0A183Q232</accession>
<evidence type="ECO:0000313" key="2">
    <source>
        <dbReference type="Proteomes" id="UP000269396"/>
    </source>
</evidence>
<name>A0A183Q232_9TREM</name>
<dbReference type="Proteomes" id="UP000269396">
    <property type="component" value="Unassembled WGS sequence"/>
</dbReference>
<evidence type="ECO:0000313" key="1">
    <source>
        <dbReference type="EMBL" id="VDP83086.1"/>
    </source>
</evidence>
<keyword evidence="2" id="KW-1185">Reference proteome</keyword>
<protein>
    <submittedName>
        <fullName evidence="1">Uncharacterized protein</fullName>
    </submittedName>
</protein>
<gene>
    <name evidence="1" type="ORF">SMTD_LOCUS20668</name>
</gene>
<sequence>MTIVHRIVRPSPRRNRRTRHMVESRSPGAPFITDYDIRREYAANQINDISTRLGTVSDMTLSREKYRLLGTLPMEPSTETARNASRFLLLVKELQCEFSFNRINRRGVCCQTERPNLDLGLDMLEKLIKMDIHITGVSNVSNSSLETPILAKRVG</sequence>
<proteinExistence type="predicted"/>
<dbReference type="STRING" id="31246.A0A183Q232"/>
<reference evidence="1 2" key="1">
    <citation type="submission" date="2018-11" db="EMBL/GenBank/DDBJ databases">
        <authorList>
            <consortium name="Pathogen Informatics"/>
        </authorList>
    </citation>
    <scope>NUCLEOTIDE SEQUENCE [LARGE SCALE GENOMIC DNA]</scope>
    <source>
        <strain>Denwood</strain>
        <strain evidence="2">Zambia</strain>
    </source>
</reference>
<organism evidence="1 2">
    <name type="scientific">Schistosoma mattheei</name>
    <dbReference type="NCBI Taxonomy" id="31246"/>
    <lineage>
        <taxon>Eukaryota</taxon>
        <taxon>Metazoa</taxon>
        <taxon>Spiralia</taxon>
        <taxon>Lophotrochozoa</taxon>
        <taxon>Platyhelminthes</taxon>
        <taxon>Trematoda</taxon>
        <taxon>Digenea</taxon>
        <taxon>Strigeidida</taxon>
        <taxon>Schistosomatoidea</taxon>
        <taxon>Schistosomatidae</taxon>
        <taxon>Schistosoma</taxon>
    </lineage>
</organism>
<dbReference type="AlphaFoldDB" id="A0A183Q232"/>
<dbReference type="EMBL" id="UZAL01045055">
    <property type="protein sequence ID" value="VDP83086.1"/>
    <property type="molecule type" value="Genomic_DNA"/>
</dbReference>